<dbReference type="InParanoid" id="K4A1R1"/>
<keyword evidence="2" id="KW-1185">Reference proteome</keyword>
<name>K4A1R1_SETIT</name>
<sequence>MARHADRWCDVNSLFFGNYPNTSFSLTSLILYNAAFSLHNLLANTCTQLQYLYLYQCDTGIKTIFKIDVPNSKLM</sequence>
<dbReference type="Proteomes" id="UP000004995">
    <property type="component" value="Unassembled WGS sequence"/>
</dbReference>
<protein>
    <submittedName>
        <fullName evidence="1">Uncharacterized protein</fullName>
    </submittedName>
</protein>
<proteinExistence type="predicted"/>
<reference evidence="1" key="2">
    <citation type="submission" date="2018-08" db="UniProtKB">
        <authorList>
            <consortium name="EnsemblPlants"/>
        </authorList>
    </citation>
    <scope>IDENTIFICATION</scope>
    <source>
        <strain evidence="1">Yugu1</strain>
    </source>
</reference>
<evidence type="ECO:0000313" key="2">
    <source>
        <dbReference type="Proteomes" id="UP000004995"/>
    </source>
</evidence>
<dbReference type="Gramene" id="KQL26976">
    <property type="protein sequence ID" value="KQL26976"/>
    <property type="gene ID" value="SETIT_032805mg"/>
</dbReference>
<accession>K4A1R1</accession>
<dbReference type="AlphaFoldDB" id="K4A1R1"/>
<evidence type="ECO:0000313" key="1">
    <source>
        <dbReference type="EnsemblPlants" id="KQL26976"/>
    </source>
</evidence>
<organism evidence="1 2">
    <name type="scientific">Setaria italica</name>
    <name type="common">Foxtail millet</name>
    <name type="synonym">Panicum italicum</name>
    <dbReference type="NCBI Taxonomy" id="4555"/>
    <lineage>
        <taxon>Eukaryota</taxon>
        <taxon>Viridiplantae</taxon>
        <taxon>Streptophyta</taxon>
        <taxon>Embryophyta</taxon>
        <taxon>Tracheophyta</taxon>
        <taxon>Spermatophyta</taxon>
        <taxon>Magnoliopsida</taxon>
        <taxon>Liliopsida</taxon>
        <taxon>Poales</taxon>
        <taxon>Poaceae</taxon>
        <taxon>PACMAD clade</taxon>
        <taxon>Panicoideae</taxon>
        <taxon>Panicodae</taxon>
        <taxon>Paniceae</taxon>
        <taxon>Cenchrinae</taxon>
        <taxon>Setaria</taxon>
    </lineage>
</organism>
<dbReference type="HOGENOM" id="CLU_2678398_0_0_1"/>
<dbReference type="EnsemblPlants" id="KQL26976">
    <property type="protein sequence ID" value="KQL26976"/>
    <property type="gene ID" value="SETIT_032805mg"/>
</dbReference>
<reference evidence="2" key="1">
    <citation type="journal article" date="2012" name="Nat. Biotechnol.">
        <title>Reference genome sequence of the model plant Setaria.</title>
        <authorList>
            <person name="Bennetzen J.L."/>
            <person name="Schmutz J."/>
            <person name="Wang H."/>
            <person name="Percifield R."/>
            <person name="Hawkins J."/>
            <person name="Pontaroli A.C."/>
            <person name="Estep M."/>
            <person name="Feng L."/>
            <person name="Vaughn J.N."/>
            <person name="Grimwood J."/>
            <person name="Jenkins J."/>
            <person name="Barry K."/>
            <person name="Lindquist E."/>
            <person name="Hellsten U."/>
            <person name="Deshpande S."/>
            <person name="Wang X."/>
            <person name="Wu X."/>
            <person name="Mitros T."/>
            <person name="Triplett J."/>
            <person name="Yang X."/>
            <person name="Ye C.Y."/>
            <person name="Mauro-Herrera M."/>
            <person name="Wang L."/>
            <person name="Li P."/>
            <person name="Sharma M."/>
            <person name="Sharma R."/>
            <person name="Ronald P.C."/>
            <person name="Panaud O."/>
            <person name="Kellogg E.A."/>
            <person name="Brutnell T.P."/>
            <person name="Doust A.N."/>
            <person name="Tuskan G.A."/>
            <person name="Rokhsar D."/>
            <person name="Devos K.M."/>
        </authorList>
    </citation>
    <scope>NUCLEOTIDE SEQUENCE [LARGE SCALE GENOMIC DNA]</scope>
    <source>
        <strain evidence="2">cv. Yugu1</strain>
    </source>
</reference>
<dbReference type="EMBL" id="AGNK02001355">
    <property type="status" value="NOT_ANNOTATED_CDS"/>
    <property type="molecule type" value="Genomic_DNA"/>
</dbReference>